<comment type="caution">
    <text evidence="1">The sequence shown here is derived from an EMBL/GenBank/DDBJ whole genome shotgun (WGS) entry which is preliminary data.</text>
</comment>
<proteinExistence type="predicted"/>
<organism evidence="1 2">
    <name type="scientific">Peronospora farinosa</name>
    <dbReference type="NCBI Taxonomy" id="134698"/>
    <lineage>
        <taxon>Eukaryota</taxon>
        <taxon>Sar</taxon>
        <taxon>Stramenopiles</taxon>
        <taxon>Oomycota</taxon>
        <taxon>Peronosporomycetes</taxon>
        <taxon>Peronosporales</taxon>
        <taxon>Peronosporaceae</taxon>
        <taxon>Peronospora</taxon>
    </lineage>
</organism>
<reference evidence="1" key="1">
    <citation type="submission" date="2022-12" db="EMBL/GenBank/DDBJ databases">
        <authorList>
            <person name="Webb A."/>
        </authorList>
    </citation>
    <scope>NUCLEOTIDE SEQUENCE</scope>
    <source>
        <strain evidence="1">Pf2</strain>
    </source>
</reference>
<name>A0AAV0UPN2_9STRA</name>
<evidence type="ECO:0000313" key="2">
    <source>
        <dbReference type="Proteomes" id="UP001159659"/>
    </source>
</evidence>
<dbReference type="AlphaFoldDB" id="A0AAV0UPN2"/>
<dbReference type="Proteomes" id="UP001159659">
    <property type="component" value="Unassembled WGS sequence"/>
</dbReference>
<evidence type="ECO:0000313" key="1">
    <source>
        <dbReference type="EMBL" id="CAI5737898.1"/>
    </source>
</evidence>
<accession>A0AAV0UPN2</accession>
<protein>
    <submittedName>
        <fullName evidence="1">Uncharacterized protein</fullName>
    </submittedName>
</protein>
<gene>
    <name evidence="1" type="ORF">PFR002_LOCUS8504</name>
</gene>
<sequence>MPRAASCHIFRAQLVMERVVGSRTKLKHSNRHGELTLDNTLQSVQLVYPRLGKFFQRKFEQPLKCVIYKKLMRIYSSNGKRNFMCRLLSEEDAIKCTETLRSFGVDVIEVGEAMLSTTHTRRALVLQSEAVLAGGKAALQAIQESSPGSVQAEVRNHESLYQLQDDTEAIMRAMFSIGP</sequence>
<dbReference type="EMBL" id="CANTFK010000985">
    <property type="protein sequence ID" value="CAI5737898.1"/>
    <property type="molecule type" value="Genomic_DNA"/>
</dbReference>